<dbReference type="SUPFAM" id="SSF55729">
    <property type="entry name" value="Acyl-CoA N-acyltransferases (Nat)"/>
    <property type="match status" value="2"/>
</dbReference>
<keyword evidence="6" id="KW-0573">Peptidoglycan synthesis</keyword>
<dbReference type="Pfam" id="PF02388">
    <property type="entry name" value="FemAB"/>
    <property type="match status" value="1"/>
</dbReference>
<sequence length="425" mass="50056">MKFVQLTNKEYADFIEYGGHESAFFQMIENKDNRLNDGRFEVELLGLKDNDGNVLAAGLFTKEPTILGKYFYYSNRGPVLDYDNLSLVRAYFAGLTEYLKENNASYVKVDPNWIYKKYDKDVEPYNDYENRDEVIQLLENMGYVHQGFTRGYSNTSQARWMSVLDVSKFKNEDELVKSFDNLRRRNIRKAKRFGVKVRFLEVDEMDIFVDMYLHTAERQDFFVNEDPEKYFKQFKKAYGDKVLVPLAYIELDQFIDQTEKEIEKLEKQKEKQEQKENQNKKTLNKIKELERNIEGHVNDLEKSKEFKEVHGNVLNLGSGVYFVTPYELVYNAGASSEEFNMFVGPYMMHLEMMKHAMDHDIARYNFYGVSGDFSEDGEDYGVYRFKRGFDAEIEELVGDFVKVINPVVHNAFKVKVKLEQKLGKR</sequence>
<evidence type="ECO:0000256" key="3">
    <source>
        <dbReference type="ARBA" id="ARBA00022490"/>
    </source>
</evidence>
<dbReference type="GO" id="GO:0016755">
    <property type="term" value="F:aminoacyltransferase activity"/>
    <property type="evidence" value="ECO:0007669"/>
    <property type="project" value="InterPro"/>
</dbReference>
<evidence type="ECO:0000256" key="8">
    <source>
        <dbReference type="ARBA" id="ARBA00023316"/>
    </source>
</evidence>
<keyword evidence="7 10" id="KW-0012">Acyltransferase</keyword>
<keyword evidence="5" id="KW-0133">Cell shape</keyword>
<dbReference type="RefSeq" id="WP_183672787.1">
    <property type="nucleotide sequence ID" value="NZ_CBCRYX010000003.1"/>
</dbReference>
<protein>
    <submittedName>
        <fullName evidence="10">Peptidoglycan pentaglycine glycine transferase (The fourth and fifth glycine)</fullName>
        <ecNumber evidence="10">2.3.2.18</ecNumber>
    </submittedName>
</protein>
<dbReference type="PROSITE" id="PS51191">
    <property type="entry name" value="FEMABX"/>
    <property type="match status" value="1"/>
</dbReference>
<dbReference type="AlphaFoldDB" id="A0A9Q2HED2"/>
<keyword evidence="4 10" id="KW-0808">Transferase</keyword>
<dbReference type="GO" id="GO:0005737">
    <property type="term" value="C:cytoplasm"/>
    <property type="evidence" value="ECO:0007669"/>
    <property type="project" value="UniProtKB-SubCell"/>
</dbReference>
<evidence type="ECO:0000256" key="9">
    <source>
        <dbReference type="SAM" id="Coils"/>
    </source>
</evidence>
<evidence type="ECO:0000256" key="1">
    <source>
        <dbReference type="ARBA" id="ARBA00004496"/>
    </source>
</evidence>
<dbReference type="GO" id="GO:0071555">
    <property type="term" value="P:cell wall organization"/>
    <property type="evidence" value="ECO:0007669"/>
    <property type="project" value="UniProtKB-KW"/>
</dbReference>
<gene>
    <name evidence="10" type="ORF">HNQ45_000217</name>
</gene>
<dbReference type="GO" id="GO:0009252">
    <property type="term" value="P:peptidoglycan biosynthetic process"/>
    <property type="evidence" value="ECO:0007669"/>
    <property type="project" value="UniProtKB-KW"/>
</dbReference>
<keyword evidence="3" id="KW-0963">Cytoplasm</keyword>
<accession>A0A9Q2HED2</accession>
<dbReference type="Proteomes" id="UP000579136">
    <property type="component" value="Unassembled WGS sequence"/>
</dbReference>
<name>A0A9Q2HED2_9STAP</name>
<dbReference type="PANTHER" id="PTHR36174:SF2">
    <property type="entry name" value="AMINOACYLTRANSFERASE FEMA"/>
    <property type="match status" value="1"/>
</dbReference>
<proteinExistence type="inferred from homology"/>
<dbReference type="InterPro" id="IPR003447">
    <property type="entry name" value="FEMABX"/>
</dbReference>
<evidence type="ECO:0000256" key="4">
    <source>
        <dbReference type="ARBA" id="ARBA00022679"/>
    </source>
</evidence>
<dbReference type="GO" id="GO:0008360">
    <property type="term" value="P:regulation of cell shape"/>
    <property type="evidence" value="ECO:0007669"/>
    <property type="project" value="UniProtKB-KW"/>
</dbReference>
<dbReference type="InterPro" id="IPR050644">
    <property type="entry name" value="PG_Glycine_Bridge_Synth"/>
</dbReference>
<dbReference type="EC" id="2.3.2.18" evidence="10"/>
<comment type="similarity">
    <text evidence="2">Belongs to the FemABX family.</text>
</comment>
<keyword evidence="8" id="KW-0961">Cell wall biogenesis/degradation</keyword>
<organism evidence="10 11">
    <name type="scientific">Nosocomiicoccus ampullae</name>
    <dbReference type="NCBI Taxonomy" id="489910"/>
    <lineage>
        <taxon>Bacteria</taxon>
        <taxon>Bacillati</taxon>
        <taxon>Bacillota</taxon>
        <taxon>Bacilli</taxon>
        <taxon>Bacillales</taxon>
        <taxon>Staphylococcaceae</taxon>
        <taxon>Nosocomiicoccus</taxon>
    </lineage>
</organism>
<keyword evidence="9" id="KW-0175">Coiled coil</keyword>
<evidence type="ECO:0000256" key="6">
    <source>
        <dbReference type="ARBA" id="ARBA00022984"/>
    </source>
</evidence>
<evidence type="ECO:0000256" key="7">
    <source>
        <dbReference type="ARBA" id="ARBA00023315"/>
    </source>
</evidence>
<reference evidence="10 11" key="1">
    <citation type="submission" date="2020-08" db="EMBL/GenBank/DDBJ databases">
        <title>Genomic Encyclopedia of Type Strains, Phase IV (KMG-IV): sequencing the most valuable type-strain genomes for metagenomic binning, comparative biology and taxonomic classification.</title>
        <authorList>
            <person name="Goeker M."/>
        </authorList>
    </citation>
    <scope>NUCLEOTIDE SEQUENCE [LARGE SCALE GENOMIC DNA]</scope>
    <source>
        <strain evidence="10 11">DSM 19163</strain>
    </source>
</reference>
<dbReference type="PANTHER" id="PTHR36174">
    <property type="entry name" value="LIPID II:GLYCINE GLYCYLTRANSFERASE"/>
    <property type="match status" value="1"/>
</dbReference>
<dbReference type="EMBL" id="JACHHF010000001">
    <property type="protein sequence ID" value="MBB5175359.1"/>
    <property type="molecule type" value="Genomic_DNA"/>
</dbReference>
<dbReference type="InterPro" id="IPR016181">
    <property type="entry name" value="Acyl_CoA_acyltransferase"/>
</dbReference>
<feature type="coiled-coil region" evidence="9">
    <location>
        <begin position="248"/>
        <end position="306"/>
    </location>
</feature>
<evidence type="ECO:0000313" key="11">
    <source>
        <dbReference type="Proteomes" id="UP000579136"/>
    </source>
</evidence>
<keyword evidence="11" id="KW-1185">Reference proteome</keyword>
<evidence type="ECO:0000256" key="2">
    <source>
        <dbReference type="ARBA" id="ARBA00009943"/>
    </source>
</evidence>
<comment type="caution">
    <text evidence="10">The sequence shown here is derived from an EMBL/GenBank/DDBJ whole genome shotgun (WGS) entry which is preliminary data.</text>
</comment>
<dbReference type="Gene3D" id="3.40.630.30">
    <property type="match status" value="2"/>
</dbReference>
<evidence type="ECO:0000313" key="10">
    <source>
        <dbReference type="EMBL" id="MBB5175359.1"/>
    </source>
</evidence>
<dbReference type="Gene3D" id="1.20.58.90">
    <property type="match status" value="1"/>
</dbReference>
<evidence type="ECO:0000256" key="5">
    <source>
        <dbReference type="ARBA" id="ARBA00022960"/>
    </source>
</evidence>
<comment type="subcellular location">
    <subcellularLocation>
        <location evidence="1">Cytoplasm</location>
    </subcellularLocation>
</comment>